<proteinExistence type="predicted"/>
<evidence type="ECO:0000313" key="2">
    <source>
        <dbReference type="Proteomes" id="UP000003915"/>
    </source>
</evidence>
<sequence length="48" mass="5403">MVNESLIPFIAISAVPSSLQFFSTSTIDNDYQFSTSTIDNDDNDYQLH</sequence>
<dbReference type="Proteomes" id="UP000003915">
    <property type="component" value="Unassembled WGS sequence"/>
</dbReference>
<accession>A0A6C8H384</accession>
<gene>
    <name evidence="1" type="ORF">LTSEUGA_2791</name>
</gene>
<name>A0A6C8H384_SALET</name>
<evidence type="ECO:0000313" key="1">
    <source>
        <dbReference type="EMBL" id="EHC91258.1"/>
    </source>
</evidence>
<organism evidence="1 2">
    <name type="scientific">Salmonella enterica subsp. enterica serovar Uganda str. R8-3404</name>
    <dbReference type="NCBI Taxonomy" id="913083"/>
    <lineage>
        <taxon>Bacteria</taxon>
        <taxon>Pseudomonadati</taxon>
        <taxon>Pseudomonadota</taxon>
        <taxon>Gammaproteobacteria</taxon>
        <taxon>Enterobacterales</taxon>
        <taxon>Enterobacteriaceae</taxon>
        <taxon>Salmonella</taxon>
    </lineage>
</organism>
<dbReference type="AlphaFoldDB" id="A0A6C8H384"/>
<comment type="caution">
    <text evidence="1">The sequence shown here is derived from an EMBL/GenBank/DDBJ whole genome shotgun (WGS) entry which is preliminary data.</text>
</comment>
<protein>
    <submittedName>
        <fullName evidence="1">Uncharacterized protein</fullName>
    </submittedName>
</protein>
<reference evidence="1 2" key="1">
    <citation type="journal article" date="2011" name="BMC Genomics">
        <title>Genome sequencing reveals diversification of virulence factor content and possible host adaptation in distinct subpopulations of Salmonella enterica.</title>
        <authorList>
            <person name="den Bakker H.C."/>
            <person name="Moreno Switt A.I."/>
            <person name="Govoni G."/>
            <person name="Cummings C.A."/>
            <person name="Ranieri M.L."/>
            <person name="Degoricija L."/>
            <person name="Hoelzer K."/>
            <person name="Rodriguez-Rivera L.D."/>
            <person name="Brown S."/>
            <person name="Bolchacova E."/>
            <person name="Furtado M.R."/>
            <person name="Wiedmann M."/>
        </authorList>
    </citation>
    <scope>NUCLEOTIDE SEQUENCE [LARGE SCALE GENOMIC DNA]</scope>
    <source>
        <strain evidence="1 2">R8-3404</strain>
    </source>
</reference>
<dbReference type="EMBL" id="AFCV01000711">
    <property type="protein sequence ID" value="EHC91258.1"/>
    <property type="molecule type" value="Genomic_DNA"/>
</dbReference>